<gene>
    <name evidence="1" type="ORF">RFI_30886</name>
</gene>
<dbReference type="SUPFAM" id="SSF51905">
    <property type="entry name" value="FAD/NAD(P)-binding domain"/>
    <property type="match status" value="1"/>
</dbReference>
<dbReference type="Proteomes" id="UP000023152">
    <property type="component" value="Unassembled WGS sequence"/>
</dbReference>
<keyword evidence="2" id="KW-1185">Reference proteome</keyword>
<dbReference type="InterPro" id="IPR036188">
    <property type="entry name" value="FAD/NAD-bd_sf"/>
</dbReference>
<dbReference type="OrthoDB" id="20799at2759"/>
<protein>
    <recommendedName>
        <fullName evidence="3">FAD-binding domain-containing protein</fullName>
    </recommendedName>
</protein>
<reference evidence="1 2" key="1">
    <citation type="journal article" date="2013" name="Curr. Biol.">
        <title>The Genome of the Foraminiferan Reticulomyxa filosa.</title>
        <authorList>
            <person name="Glockner G."/>
            <person name="Hulsmann N."/>
            <person name="Schleicher M."/>
            <person name="Noegel A.A."/>
            <person name="Eichinger L."/>
            <person name="Gallinger C."/>
            <person name="Pawlowski J."/>
            <person name="Sierra R."/>
            <person name="Euteneuer U."/>
            <person name="Pillet L."/>
            <person name="Moustafa A."/>
            <person name="Platzer M."/>
            <person name="Groth M."/>
            <person name="Szafranski K."/>
            <person name="Schliwa M."/>
        </authorList>
    </citation>
    <scope>NUCLEOTIDE SEQUENCE [LARGE SCALE GENOMIC DNA]</scope>
</reference>
<proteinExistence type="predicted"/>
<sequence>MCCWCKGEICPNSLSFCIHFVCYSLKLYRIFCDAFICLIRFVIIQYLKKKSKFTHFILKSTIQNYLFNAQVTNNSQLEYLVREGRVFKNQERQSFLSGVFFRLIFKKKKKKNCAHAKSIVVFYYRLVYDALNANSYDPLSTYEDKEKYGNTEYRTAMKSLQYVCEQLYEGDVSMQGKVLELLLAEISPLFGYVIGGSTESSARQILESHPQLKNVTMVLLRNCFNHNSGSNIRNSSSSSLHNAMTAEDKYQVAIIGGSISGLLHALSIVHPRHDNDVHSKRANMHVSIYEKRQYYERDVWFDIYGQPFYRSVEHLNTYFAFEWSDVEKQVPKGAAKTHAMQTYVMRAQILERFLAKLLYWLRVPLHYGCELIDLTTQVHHNKMERRRRRRQLVMRCQHNLRYVHFDMLVACDGTNSKVRALLQLPFEALSHINLTLWSPSPKRRQWLEKKEHLHQLSLIADFKPVFPQTRFNPSGGDNCPPLKLGLFVYVEWIASFVHSMFILE</sequence>
<name>X6LY20_RETFI</name>
<organism evidence="1 2">
    <name type="scientific">Reticulomyxa filosa</name>
    <dbReference type="NCBI Taxonomy" id="46433"/>
    <lineage>
        <taxon>Eukaryota</taxon>
        <taxon>Sar</taxon>
        <taxon>Rhizaria</taxon>
        <taxon>Retaria</taxon>
        <taxon>Foraminifera</taxon>
        <taxon>Monothalamids</taxon>
        <taxon>Reticulomyxidae</taxon>
        <taxon>Reticulomyxa</taxon>
    </lineage>
</organism>
<dbReference type="AlphaFoldDB" id="X6LY20"/>
<dbReference type="Gene3D" id="3.50.50.60">
    <property type="entry name" value="FAD/NAD(P)-binding domain"/>
    <property type="match status" value="1"/>
</dbReference>
<dbReference type="EMBL" id="ASPP01027073">
    <property type="protein sequence ID" value="ETO06504.1"/>
    <property type="molecule type" value="Genomic_DNA"/>
</dbReference>
<comment type="caution">
    <text evidence="1">The sequence shown here is derived from an EMBL/GenBank/DDBJ whole genome shotgun (WGS) entry which is preliminary data.</text>
</comment>
<accession>X6LY20</accession>
<evidence type="ECO:0000313" key="2">
    <source>
        <dbReference type="Proteomes" id="UP000023152"/>
    </source>
</evidence>
<evidence type="ECO:0000313" key="1">
    <source>
        <dbReference type="EMBL" id="ETO06504.1"/>
    </source>
</evidence>
<evidence type="ECO:0008006" key="3">
    <source>
        <dbReference type="Google" id="ProtNLM"/>
    </source>
</evidence>